<keyword evidence="2" id="KW-1185">Reference proteome</keyword>
<protein>
    <submittedName>
        <fullName evidence="1">Uncharacterized protein</fullName>
    </submittedName>
</protein>
<evidence type="ECO:0000313" key="2">
    <source>
        <dbReference type="Proteomes" id="UP001283361"/>
    </source>
</evidence>
<name>A0AAE1E7Y8_9GAST</name>
<comment type="caution">
    <text evidence="1">The sequence shown here is derived from an EMBL/GenBank/DDBJ whole genome shotgun (WGS) entry which is preliminary data.</text>
</comment>
<dbReference type="EMBL" id="JAWDGP010000839">
    <property type="protein sequence ID" value="KAK3796845.1"/>
    <property type="molecule type" value="Genomic_DNA"/>
</dbReference>
<dbReference type="Proteomes" id="UP001283361">
    <property type="component" value="Unassembled WGS sequence"/>
</dbReference>
<reference evidence="1" key="1">
    <citation type="journal article" date="2023" name="G3 (Bethesda)">
        <title>A reference genome for the long-term kleptoplast-retaining sea slug Elysia crispata morphotype clarki.</title>
        <authorList>
            <person name="Eastman K.E."/>
            <person name="Pendleton A.L."/>
            <person name="Shaikh M.A."/>
            <person name="Suttiyut T."/>
            <person name="Ogas R."/>
            <person name="Tomko P."/>
            <person name="Gavelis G."/>
            <person name="Widhalm J.R."/>
            <person name="Wisecaver J.H."/>
        </authorList>
    </citation>
    <scope>NUCLEOTIDE SEQUENCE</scope>
    <source>
        <strain evidence="1">ECLA1</strain>
    </source>
</reference>
<sequence length="146" mass="16124">MISVKSAFKYGTRRGPLLKTAALPACLARNRNPGLKPSTSLSLQYAGLQEPANTPGDSCQPTREYKEVSNALKHHMEKCQDRSEKNLSPTLSDEVPDGALLRSAVPQDFPVWLFLPGPQSEPRPQAVHQSKPPVRWITGACQHSRR</sequence>
<gene>
    <name evidence="1" type="ORF">RRG08_015007</name>
</gene>
<dbReference type="AlphaFoldDB" id="A0AAE1E7Y8"/>
<accession>A0AAE1E7Y8</accession>
<organism evidence="1 2">
    <name type="scientific">Elysia crispata</name>
    <name type="common">lettuce slug</name>
    <dbReference type="NCBI Taxonomy" id="231223"/>
    <lineage>
        <taxon>Eukaryota</taxon>
        <taxon>Metazoa</taxon>
        <taxon>Spiralia</taxon>
        <taxon>Lophotrochozoa</taxon>
        <taxon>Mollusca</taxon>
        <taxon>Gastropoda</taxon>
        <taxon>Heterobranchia</taxon>
        <taxon>Euthyneura</taxon>
        <taxon>Panpulmonata</taxon>
        <taxon>Sacoglossa</taxon>
        <taxon>Placobranchoidea</taxon>
        <taxon>Plakobranchidae</taxon>
        <taxon>Elysia</taxon>
    </lineage>
</organism>
<proteinExistence type="predicted"/>
<evidence type="ECO:0000313" key="1">
    <source>
        <dbReference type="EMBL" id="KAK3796845.1"/>
    </source>
</evidence>